<dbReference type="CDD" id="cd16870">
    <property type="entry name" value="ARID_JARD2"/>
    <property type="match status" value="1"/>
</dbReference>
<dbReference type="Proteomes" id="UP001652700">
    <property type="component" value="Unplaced"/>
</dbReference>
<feature type="compositionally biased region" description="Basic and acidic residues" evidence="3">
    <location>
        <begin position="459"/>
        <end position="482"/>
    </location>
</feature>
<dbReference type="InterPro" id="IPR003347">
    <property type="entry name" value="JmjC_dom"/>
</dbReference>
<evidence type="ECO:0000256" key="3">
    <source>
        <dbReference type="SAM" id="MobiDB-lite"/>
    </source>
</evidence>
<dbReference type="Pfam" id="PF02375">
    <property type="entry name" value="JmjN"/>
    <property type="match status" value="1"/>
</dbReference>
<feature type="region of interest" description="Disordered" evidence="3">
    <location>
        <begin position="1823"/>
        <end position="1988"/>
    </location>
</feature>
<feature type="region of interest" description="Disordered" evidence="3">
    <location>
        <begin position="2228"/>
        <end position="2259"/>
    </location>
</feature>
<dbReference type="EnsemblMetazoa" id="XM_050657632.1">
    <property type="protein sequence ID" value="XP_050513589.1"/>
    <property type="gene ID" value="LOC126889377"/>
</dbReference>
<feature type="domain" description="JmjN" evidence="5">
    <location>
        <begin position="2054"/>
        <end position="2095"/>
    </location>
</feature>
<feature type="compositionally biased region" description="Basic and acidic residues" evidence="3">
    <location>
        <begin position="1080"/>
        <end position="1091"/>
    </location>
</feature>
<feature type="domain" description="ARID" evidence="4">
    <location>
        <begin position="2118"/>
        <end position="2210"/>
    </location>
</feature>
<protein>
    <submittedName>
        <fullName evidence="7">Uncharacterized protein</fullName>
    </submittedName>
</protein>
<feature type="compositionally biased region" description="Basic and acidic residues" evidence="3">
    <location>
        <begin position="1332"/>
        <end position="1343"/>
    </location>
</feature>
<feature type="region of interest" description="Disordered" evidence="3">
    <location>
        <begin position="936"/>
        <end position="1021"/>
    </location>
</feature>
<dbReference type="InterPro" id="IPR001606">
    <property type="entry name" value="ARID_dom"/>
</dbReference>
<accession>A0ABM5KTS0</accession>
<feature type="compositionally biased region" description="Polar residues" evidence="3">
    <location>
        <begin position="1118"/>
        <end position="1145"/>
    </location>
</feature>
<evidence type="ECO:0000259" key="5">
    <source>
        <dbReference type="PROSITE" id="PS51183"/>
    </source>
</evidence>
<feature type="compositionally biased region" description="Basic and acidic residues" evidence="3">
    <location>
        <begin position="1552"/>
        <end position="1569"/>
    </location>
</feature>
<evidence type="ECO:0000259" key="4">
    <source>
        <dbReference type="PROSITE" id="PS51011"/>
    </source>
</evidence>
<feature type="domain" description="JmjC" evidence="6">
    <location>
        <begin position="2334"/>
        <end position="2499"/>
    </location>
</feature>
<dbReference type="InterPro" id="IPR036431">
    <property type="entry name" value="ARID_dom_sf"/>
</dbReference>
<feature type="compositionally biased region" description="Basic and acidic residues" evidence="3">
    <location>
        <begin position="1000"/>
        <end position="1011"/>
    </location>
</feature>
<feature type="compositionally biased region" description="Polar residues" evidence="3">
    <location>
        <begin position="1841"/>
        <end position="1854"/>
    </location>
</feature>
<organism evidence="7 8">
    <name type="scientific">Diabrotica virgifera virgifera</name>
    <name type="common">western corn rootworm</name>
    <dbReference type="NCBI Taxonomy" id="50390"/>
    <lineage>
        <taxon>Eukaryota</taxon>
        <taxon>Metazoa</taxon>
        <taxon>Ecdysozoa</taxon>
        <taxon>Arthropoda</taxon>
        <taxon>Hexapoda</taxon>
        <taxon>Insecta</taxon>
        <taxon>Pterygota</taxon>
        <taxon>Neoptera</taxon>
        <taxon>Endopterygota</taxon>
        <taxon>Coleoptera</taxon>
        <taxon>Polyphaga</taxon>
        <taxon>Cucujiformia</taxon>
        <taxon>Chrysomeloidea</taxon>
        <taxon>Chrysomelidae</taxon>
        <taxon>Galerucinae</taxon>
        <taxon>Diabroticina</taxon>
        <taxon>Diabroticites</taxon>
        <taxon>Diabrotica</taxon>
    </lineage>
</organism>
<evidence type="ECO:0000256" key="1">
    <source>
        <dbReference type="ARBA" id="ARBA00004123"/>
    </source>
</evidence>
<dbReference type="PROSITE" id="PS51183">
    <property type="entry name" value="JMJN"/>
    <property type="match status" value="1"/>
</dbReference>
<dbReference type="Pfam" id="PF02373">
    <property type="entry name" value="JmjC"/>
    <property type="match status" value="1"/>
</dbReference>
<evidence type="ECO:0000313" key="8">
    <source>
        <dbReference type="Proteomes" id="UP001652700"/>
    </source>
</evidence>
<feature type="region of interest" description="Disordered" evidence="3">
    <location>
        <begin position="1305"/>
        <end position="1343"/>
    </location>
</feature>
<feature type="compositionally biased region" description="Low complexity" evidence="3">
    <location>
        <begin position="483"/>
        <end position="495"/>
    </location>
</feature>
<feature type="compositionally biased region" description="Acidic residues" evidence="3">
    <location>
        <begin position="2242"/>
        <end position="2259"/>
    </location>
</feature>
<dbReference type="SUPFAM" id="SSF51197">
    <property type="entry name" value="Clavaminate synthase-like"/>
    <property type="match status" value="1"/>
</dbReference>
<feature type="compositionally biased region" description="Basic and acidic residues" evidence="3">
    <location>
        <begin position="1490"/>
        <end position="1503"/>
    </location>
</feature>
<feature type="compositionally biased region" description="Basic and acidic residues" evidence="3">
    <location>
        <begin position="1918"/>
        <end position="1931"/>
    </location>
</feature>
<feature type="region of interest" description="Disordered" evidence="3">
    <location>
        <begin position="1054"/>
        <end position="1098"/>
    </location>
</feature>
<feature type="region of interest" description="Disordered" evidence="3">
    <location>
        <begin position="519"/>
        <end position="558"/>
    </location>
</feature>
<feature type="compositionally biased region" description="Basic residues" evidence="3">
    <location>
        <begin position="1614"/>
        <end position="1626"/>
    </location>
</feature>
<feature type="compositionally biased region" description="Polar residues" evidence="3">
    <location>
        <begin position="292"/>
        <end position="303"/>
    </location>
</feature>
<evidence type="ECO:0000259" key="6">
    <source>
        <dbReference type="PROSITE" id="PS51184"/>
    </source>
</evidence>
<dbReference type="Gene3D" id="1.10.150.60">
    <property type="entry name" value="ARID DNA-binding domain"/>
    <property type="match status" value="1"/>
</dbReference>
<name>A0ABM5KTS0_DIAVI</name>
<keyword evidence="8" id="KW-1185">Reference proteome</keyword>
<feature type="compositionally biased region" description="Basic and acidic residues" evidence="3">
    <location>
        <begin position="1519"/>
        <end position="1531"/>
    </location>
</feature>
<feature type="compositionally biased region" description="Basic residues" evidence="3">
    <location>
        <begin position="2018"/>
        <end position="2028"/>
    </location>
</feature>
<feature type="compositionally biased region" description="Basic and acidic residues" evidence="3">
    <location>
        <begin position="1188"/>
        <end position="1199"/>
    </location>
</feature>
<reference evidence="7" key="1">
    <citation type="submission" date="2025-05" db="UniProtKB">
        <authorList>
            <consortium name="EnsemblMetazoa"/>
        </authorList>
    </citation>
    <scope>IDENTIFICATION</scope>
</reference>
<feature type="region of interest" description="Disordered" evidence="3">
    <location>
        <begin position="1118"/>
        <end position="1240"/>
    </location>
</feature>
<dbReference type="SMART" id="SM00501">
    <property type="entry name" value="BRIGHT"/>
    <property type="match status" value="1"/>
</dbReference>
<feature type="compositionally biased region" description="Polar residues" evidence="3">
    <location>
        <begin position="1464"/>
        <end position="1474"/>
    </location>
</feature>
<feature type="compositionally biased region" description="Polar residues" evidence="3">
    <location>
        <begin position="1054"/>
        <end position="1067"/>
    </location>
</feature>
<feature type="region of interest" description="Disordered" evidence="3">
    <location>
        <begin position="1"/>
        <end position="36"/>
    </location>
</feature>
<feature type="compositionally biased region" description="Basic and acidic residues" evidence="3">
    <location>
        <begin position="1305"/>
        <end position="1322"/>
    </location>
</feature>
<keyword evidence="2" id="KW-0539">Nucleus</keyword>
<feature type="compositionally biased region" description="Basic and acidic residues" evidence="3">
    <location>
        <begin position="1160"/>
        <end position="1171"/>
    </location>
</feature>
<dbReference type="PANTHER" id="PTHR10694">
    <property type="entry name" value="LYSINE-SPECIFIC DEMETHYLASE"/>
    <property type="match status" value="1"/>
</dbReference>
<dbReference type="PANTHER" id="PTHR10694:SF113">
    <property type="entry name" value="PROTEIN JUMONJI"/>
    <property type="match status" value="1"/>
</dbReference>
<dbReference type="PROSITE" id="PS51184">
    <property type="entry name" value="JMJC"/>
    <property type="match status" value="1"/>
</dbReference>
<feature type="compositionally biased region" description="Low complexity" evidence="3">
    <location>
        <begin position="2005"/>
        <end position="2016"/>
    </location>
</feature>
<feature type="compositionally biased region" description="Basic and acidic residues" evidence="3">
    <location>
        <begin position="1445"/>
        <end position="1463"/>
    </location>
</feature>
<dbReference type="RefSeq" id="XP_050513588.1">
    <property type="nucleotide sequence ID" value="XM_050657631.1"/>
</dbReference>
<feature type="compositionally biased region" description="Polar residues" evidence="3">
    <location>
        <begin position="977"/>
        <end position="987"/>
    </location>
</feature>
<feature type="region of interest" description="Disordered" evidence="3">
    <location>
        <begin position="1435"/>
        <end position="1715"/>
    </location>
</feature>
<feature type="region of interest" description="Disordered" evidence="3">
    <location>
        <begin position="459"/>
        <end position="501"/>
    </location>
</feature>
<dbReference type="InterPro" id="IPR003349">
    <property type="entry name" value="JmjN"/>
</dbReference>
<dbReference type="PROSITE" id="PS51011">
    <property type="entry name" value="ARID"/>
    <property type="match status" value="1"/>
</dbReference>
<feature type="compositionally biased region" description="Polar residues" evidence="3">
    <location>
        <begin position="1200"/>
        <end position="1225"/>
    </location>
</feature>
<dbReference type="RefSeq" id="XP_050513589.1">
    <property type="nucleotide sequence ID" value="XM_050657632.1"/>
</dbReference>
<dbReference type="EnsemblMetazoa" id="XM_050657631.1">
    <property type="protein sequence ID" value="XP_050513588.1"/>
    <property type="gene ID" value="LOC126889377"/>
</dbReference>
<feature type="compositionally biased region" description="Basic and acidic residues" evidence="3">
    <location>
        <begin position="936"/>
        <end position="967"/>
    </location>
</feature>
<feature type="region of interest" description="Disordered" evidence="3">
    <location>
        <begin position="2005"/>
        <end position="2032"/>
    </location>
</feature>
<evidence type="ECO:0000313" key="7">
    <source>
        <dbReference type="EnsemblMetazoa" id="XP_050513589.1"/>
    </source>
</evidence>
<evidence type="ECO:0000256" key="2">
    <source>
        <dbReference type="ARBA" id="ARBA00023242"/>
    </source>
</evidence>
<dbReference type="SMART" id="SM01014">
    <property type="entry name" value="ARID"/>
    <property type="match status" value="1"/>
</dbReference>
<feature type="compositionally biased region" description="Polar residues" evidence="3">
    <location>
        <begin position="1972"/>
        <end position="1981"/>
    </location>
</feature>
<feature type="compositionally biased region" description="Polar residues" evidence="3">
    <location>
        <begin position="1578"/>
        <end position="1593"/>
    </location>
</feature>
<feature type="region of interest" description="Disordered" evidence="3">
    <location>
        <begin position="278"/>
        <end position="303"/>
    </location>
</feature>
<feature type="region of interest" description="Disordered" evidence="3">
    <location>
        <begin position="373"/>
        <end position="403"/>
    </location>
</feature>
<dbReference type="GeneID" id="126889377"/>
<feature type="compositionally biased region" description="Basic and acidic residues" evidence="3">
    <location>
        <begin position="1627"/>
        <end position="1639"/>
    </location>
</feature>
<sequence>MKRKRKNACPSPLLDDSPKRTKVHAQRKFAQGSNVNSPVITPIRELEAESPKLEDLPEPVELLPIKRPNTEDFLTFLCFRGTPVLPANLNFFNTASIVDTNGQVHEIKSETSLKHGPIDVAKCGTSSEKPFVAFGVRKRADPVVISRQMDRKRRHALALQALRRKYQEQKMAKIRALTISKLSEKVTNKTLVRTNTVSKTETITKKNSTLQKTKVVATKHIKVTTLKTTLKPKMNKMKQNMCLRSFRGRFIQQELPFRKKMGQNKRIVRNAREKRTVIRKRNKDAQEKATLPGTSKQSDTPVSQPIRRKLVKQIVTPSSDGSRLTRSSLTNTKSEIMRKQIKCILIPNRTNNPLIKARPRALRLTTVKKSVLSRRKSNSLKTKQRMRAAQKQHNVVCETSEKTEETKLRRSPLTNKIESKQVEKKDIKETISKNVDTRRINRNTDIKKDFKKVVDIKKENSKVSDRDRRQRTRSVDVKKEINKSSTVKTKPTSSVEVKKSSRMSNVIRKNVDILKSANKGTPVVHNKTVKSHTEESSRRSSRNLDTAKKPKTHTQEAVIEDNKSGIDAKGKQLSSKNIKCKNTGLRGKMTLTKSNPLKVLKYKQKMEDRPPDLVKTENKCSEQYKQEEINNDTVMETKTIQTRIEDQPPDVPSVETVKKIIVNIEPIEKINQENECSDEDPDDKGLVIDEDYKENEIDSKQSVSQNEIEDKKVNSEIIPESIEGSNHSKDVHAKQTVTDVDDLNEVEETVDLVVEANVQTVDLENITQSTQDEKIVESSETVPVPSDVIDELNTVPESAENHPEHKSSEKETIEKGQIIDNVTIKTITKRKDKESVKESVHTAKDETETIKKTTKTKSSTRKDVKEQHLRTKCEDDVLPRSQRPSRKTKEAAAIYMEILSHKLVNDNQKDDDNVSIDSFPELPNVKKTEQREIELKAKAKTSKEENKDKLKSKNEDVENIVDKEDVKNTNAEVVVDDNSTGNEGKSTSKSKHKFTGNDEIIPKTKNKEGKIGKRKPIPDNLVESDDTIESKMIKSDAEKQTSTTDVKNTNAEVVVDDNSTGNEGKNTSKAKHKFTGNDEVIPKTKNKESKIGKRKTLPDNLVESDDTVESKIIKSVAEKQTSTTDVKNTNAEVVVDDNSTGNEGKSASKAKHKFTGNDEVIPKTKNKEGKIGKRKPIPDNLVESDDTVESKMIKSDAEKQTSTTDVKNTNAEVVVDDNSTGNEGKSASKAKHKFTSNDEVIQKIKNKEGKIGKRKTIPDNLVESDDTVESKIMKSDAEKQTSTTDEVHVVLEACGILQQSESSVEKDSVVEELKSESNKEVMPDQPVKLTRPKIEKSECMESPKAAIEEAKVVEISEDTENKEIIDEDLKQKLRQVEYTDNVDLVVENVTPKLKTFEQKETTDLVEMSVVVQEPTPKLKKSEQKVKIETVVVHTKTKLKTTHQTETPDKLSEHTQPKTRKVDQIETSEPVTNDLPSKLKKSHTNNAEVSAETKDKLMDKEKIVSKPTAINESPKRKSRKSDAPTRRSDPLKVSETTEESKPRRFTRHSLHATRSEDCDSDESFHIDVKVPRKKKNTRSRGSQRSAKGTKQLEMSSSDSDRSTTSDVNTPTSASKGKHKKFTKTKPVRKLDTVDNTRENMDTDEEEVLIPKGDEPSQKSLPKEEKPKDNAKDTGKSKKTQNRTEKLKSSKSPDIESTKVEPKPKRECAKLPQNYLPMLSSSDEDEIFHGFDEKTAKNTKSCETSCGHAPPLLDLLNKDLGRRFGKEKVNMSKEQIEKWLKDAALAGSSLKKENDEMLKFGERIPTETNMEIAGAIDTEKLKQSLSELSSAKHEEIESKSDSAKSTPIKTDISKLSDSGKPQLDRKLIFRKSKTDTAPNLNAFSPENESSVYAFGEENDEAISTPFRRPSRRPSSTATSKSEDESCKHDESTKPSHFRKPSIKQDSGKGTNKDESEGTLEAEDSKQFYVPQKPTAKSTTSKAQNKPLFKSKSSEKLLDIDEFKYKIPSSPSASSSSSAKLYKRQPHKQKTKAADSISPVYVSDFPKPTEPAKLVEAPVFHPTEQEFQDPLEYIERIRHKAEQFGICKIVPPSNFKPECKVTDDMRFTAYNQYVNKMLYRWGPNYKEFVAIKKYLETQSIALNHPPWIGGMEIDLPRLYQTVQSLGGLRDVIEKKKWSKVSDIMKIPKSAQDRVTKLDDIYCKYLLPYDILSPAEREKLFDEVESEWVKKESRKLTKTQGQKNDDAEDNTQETEADVEDFESEECTTKGRNMALNAFYRIARNTMSMYFKTNDPLPQEVEQEYWKYVSMRQNHICVHSGSIDCGNWGYGFAVSKNSPFARHPWNLKVLTNNGGSVLRSLGPLMGVTVPTLHVGMVFSACCWYRDPHGLPWIEYLHTGGSKIWYGIPNSMGEHFHSALNNLVPSYCKDKELWLPSDTVMVPPNLLVENQVSLCHAVQEPGQYVIVFPKSFTSSISTGYVVSESVYFAPIYWLKTARSLFDALRKSNEPAMFSFDRLLINVVNDPKCNIEIVRQALPLAQELSCKEIEKRDKLYTFGEIIREKLPIPEVNRGKKKKFQQGDEGDYECDICRSSLFLSMIFDMVEGITYCLDHGTELIEKKDLNLANCKFMFTYDDQELKELPDKVKTLIDTRHQKKVPNKFAGLPTLLGK</sequence>
<dbReference type="Gene3D" id="2.60.120.650">
    <property type="entry name" value="Cupin"/>
    <property type="match status" value="1"/>
</dbReference>
<dbReference type="Pfam" id="PF02928">
    <property type="entry name" value="zf-C5HC2"/>
    <property type="match status" value="1"/>
</dbReference>
<dbReference type="SUPFAM" id="SSF46774">
    <property type="entry name" value="ARID-like"/>
    <property type="match status" value="1"/>
</dbReference>
<feature type="compositionally biased region" description="Basic and acidic residues" evidence="3">
    <location>
        <begin position="1828"/>
        <end position="1840"/>
    </location>
</feature>
<dbReference type="SMART" id="SM00545">
    <property type="entry name" value="JmjN"/>
    <property type="match status" value="1"/>
</dbReference>
<feature type="compositionally biased region" description="Polar residues" evidence="3">
    <location>
        <begin position="1873"/>
        <end position="1888"/>
    </location>
</feature>
<dbReference type="Pfam" id="PF01388">
    <property type="entry name" value="ARID"/>
    <property type="match status" value="1"/>
</dbReference>
<feature type="compositionally biased region" description="Basic and acidic residues" evidence="3">
    <location>
        <begin position="1650"/>
        <end position="1707"/>
    </location>
</feature>
<proteinExistence type="predicted"/>
<feature type="compositionally biased region" description="Basic residues" evidence="3">
    <location>
        <begin position="373"/>
        <end position="390"/>
    </location>
</feature>
<dbReference type="InterPro" id="IPR004198">
    <property type="entry name" value="Znf_C5HC2"/>
</dbReference>
<comment type="subcellular location">
    <subcellularLocation>
        <location evidence="1">Nucleus</location>
    </subcellularLocation>
</comment>
<feature type="compositionally biased region" description="Low complexity" evidence="3">
    <location>
        <begin position="1901"/>
        <end position="1917"/>
    </location>
</feature>